<sequence>MASSHHRGRGFFFGQRRDQLGARLLMMLTVIRLSRDYQTDFRINWFPPGAEAPTLDNPAELFSRSFIDRHFIDNDAFADVQDRVAPIWKFLDDPTPDALQTHLEAGGHVLLDEGFDIVAFPWEDAESLRQRFPDLIREIDFDPAVAAQIARIDAVLSGKGGRSVAYHIRRGDILNADPWMHKQWPSKIEPDELYSVHLQKENPDVALVFSDQPESRARFQTAHPAVRGLDEIVQLEGCTVAQRDFLELYAMSRADRIVAPAISAFSRAAALVSGRERMRFVDVLDSAERDAAYEALLARFKTGIDSFVTPSEAAHLYAKLAARLPVQGREEEAWEIGRIVLDSGANNAFVPLLHAVNCLYLKRWDEAKENIERALNDPNLWQESHAAATAIHALILGALGKAVRCHRTYLRAFWQKPFLPDVALVGSFMINRRRLKPDHPLPFSMPVLQAMRVPYMRANMLLVQNKLIRRRAFDFSTIVVEWPYFVMDGKAERVVENAKALQDIHDAVMAAGDESDREERASYGALVQARMGDAAGALSSHGASLAARPDDPLVIKRQAEILALSGDPEAAVDLIRPLAERSTNQPYWAYLLGYFLRQAGQLNAARIAWEDAARIDTTTALIHADLAELCRDLGDVQAAAAALDRAAELAPTQQKFVNRKARYLEKAR</sequence>
<dbReference type="AlphaFoldDB" id="A0A4R2NWF7"/>
<keyword evidence="2" id="KW-1185">Reference proteome</keyword>
<evidence type="ECO:0000313" key="1">
    <source>
        <dbReference type="EMBL" id="TCP26327.1"/>
    </source>
</evidence>
<comment type="caution">
    <text evidence="1">The sequence shown here is derived from an EMBL/GenBank/DDBJ whole genome shotgun (WGS) entry which is preliminary data.</text>
</comment>
<dbReference type="Gene3D" id="1.25.40.10">
    <property type="entry name" value="Tetratricopeptide repeat domain"/>
    <property type="match status" value="1"/>
</dbReference>
<organism evidence="1 2">
    <name type="scientific">Rhodovulum adriaticum</name>
    <name type="common">Rhodopseudomonas adriatica</name>
    <dbReference type="NCBI Taxonomy" id="35804"/>
    <lineage>
        <taxon>Bacteria</taxon>
        <taxon>Pseudomonadati</taxon>
        <taxon>Pseudomonadota</taxon>
        <taxon>Alphaproteobacteria</taxon>
        <taxon>Rhodobacterales</taxon>
        <taxon>Paracoccaceae</taxon>
        <taxon>Rhodovulum</taxon>
    </lineage>
</organism>
<dbReference type="InterPro" id="IPR011990">
    <property type="entry name" value="TPR-like_helical_dom_sf"/>
</dbReference>
<gene>
    <name evidence="1" type="ORF">EV656_102292</name>
</gene>
<dbReference type="OrthoDB" id="7060708at2"/>
<dbReference type="Proteomes" id="UP000295733">
    <property type="component" value="Unassembled WGS sequence"/>
</dbReference>
<protein>
    <submittedName>
        <fullName evidence="1">Uncharacterized protein</fullName>
    </submittedName>
</protein>
<dbReference type="RefSeq" id="WP_132600180.1">
    <property type="nucleotide sequence ID" value="NZ_NRRP01000025.1"/>
</dbReference>
<evidence type="ECO:0000313" key="2">
    <source>
        <dbReference type="Proteomes" id="UP000295733"/>
    </source>
</evidence>
<dbReference type="SUPFAM" id="SSF48452">
    <property type="entry name" value="TPR-like"/>
    <property type="match status" value="2"/>
</dbReference>
<accession>A0A4R2NWF7</accession>
<dbReference type="EMBL" id="SLXL01000002">
    <property type="protein sequence ID" value="TCP26327.1"/>
    <property type="molecule type" value="Genomic_DNA"/>
</dbReference>
<proteinExistence type="predicted"/>
<name>A0A4R2NWF7_RHOAD</name>
<reference evidence="1 2" key="1">
    <citation type="submission" date="2019-03" db="EMBL/GenBank/DDBJ databases">
        <title>Genomic Encyclopedia of Type Strains, Phase IV (KMG-IV): sequencing the most valuable type-strain genomes for metagenomic binning, comparative biology and taxonomic classification.</title>
        <authorList>
            <person name="Goeker M."/>
        </authorList>
    </citation>
    <scope>NUCLEOTIDE SEQUENCE [LARGE SCALE GENOMIC DNA]</scope>
    <source>
        <strain evidence="1 2">DSM 2781</strain>
    </source>
</reference>